<evidence type="ECO:0000313" key="3">
    <source>
        <dbReference type="Proteomes" id="UP000249115"/>
    </source>
</evidence>
<name>A0A2W7RQI3_9BACT</name>
<dbReference type="Proteomes" id="UP000249115">
    <property type="component" value="Unassembled WGS sequence"/>
</dbReference>
<comment type="caution">
    <text evidence="1">The sequence shown here is derived from an EMBL/GenBank/DDBJ whole genome shotgun (WGS) entry which is preliminary data.</text>
</comment>
<protein>
    <recommendedName>
        <fullName evidence="5">AbiEi antitoxin C-terminal domain-containing protein</fullName>
    </recommendedName>
</protein>
<evidence type="ECO:0000313" key="1">
    <source>
        <dbReference type="EMBL" id="PZX57627.1"/>
    </source>
</evidence>
<proteinExistence type="predicted"/>
<dbReference type="EMBL" id="VORV01000003">
    <property type="protein sequence ID" value="TXD78899.1"/>
    <property type="molecule type" value="Genomic_DNA"/>
</dbReference>
<dbReference type="OrthoDB" id="9798200at2"/>
<keyword evidence="4" id="KW-1185">Reference proteome</keyword>
<sequence>MTRLSDQIAKKIESLPQDVSFGYGQLGLSKQDYSSAAKILERQRKKGKIKKLSKGLFYKPKMTPFGEKTPAEDQILKSYLYSNGKRIAYVTGTYLFNQMGLTTQVPMIIQIASRDRRIFINRGTIKGTAVKSYVDVSEENYRLLGLLDALKDLKQIPDLDLNRAIIILKNQIGSLTEKQLTSLIENAFKYPPRVQALLGALLTELEKKGKTNELREALNPLTVFKLGLDSKQLTTAREWNIQ</sequence>
<dbReference type="RefSeq" id="WP_086498690.1">
    <property type="nucleotide sequence ID" value="NZ_MSSV01000002.1"/>
</dbReference>
<dbReference type="AlphaFoldDB" id="A0A2W7RQI3"/>
<dbReference type="Pfam" id="PF19570">
    <property type="entry name" value="DUF6088"/>
    <property type="match status" value="1"/>
</dbReference>
<dbReference type="InterPro" id="IPR045738">
    <property type="entry name" value="DUF6088"/>
</dbReference>
<evidence type="ECO:0008006" key="5">
    <source>
        <dbReference type="Google" id="ProtNLM"/>
    </source>
</evidence>
<evidence type="ECO:0000313" key="4">
    <source>
        <dbReference type="Proteomes" id="UP000321927"/>
    </source>
</evidence>
<organism evidence="1 3">
    <name type="scientific">Algoriphagus ratkowskyi</name>
    <dbReference type="NCBI Taxonomy" id="57028"/>
    <lineage>
        <taxon>Bacteria</taxon>
        <taxon>Pseudomonadati</taxon>
        <taxon>Bacteroidota</taxon>
        <taxon>Cytophagia</taxon>
        <taxon>Cytophagales</taxon>
        <taxon>Cyclobacteriaceae</taxon>
        <taxon>Algoriphagus</taxon>
    </lineage>
</organism>
<reference evidence="2 4" key="2">
    <citation type="submission" date="2019-08" db="EMBL/GenBank/DDBJ databases">
        <title>Genome of Algoriphagus ratkowskyi IC026.</title>
        <authorList>
            <person name="Bowman J.P."/>
        </authorList>
    </citation>
    <scope>NUCLEOTIDE SEQUENCE [LARGE SCALE GENOMIC DNA]</scope>
    <source>
        <strain evidence="2 4">IC026</strain>
    </source>
</reference>
<gene>
    <name evidence="2" type="ORF">ESW18_05110</name>
    <name evidence="1" type="ORF">LV84_01755</name>
</gene>
<accession>A0A2W7RQI3</accession>
<reference evidence="1 3" key="1">
    <citation type="submission" date="2018-06" db="EMBL/GenBank/DDBJ databases">
        <title>Genomic Encyclopedia of Archaeal and Bacterial Type Strains, Phase II (KMG-II): from individual species to whole genera.</title>
        <authorList>
            <person name="Goeker M."/>
        </authorList>
    </citation>
    <scope>NUCLEOTIDE SEQUENCE [LARGE SCALE GENOMIC DNA]</scope>
    <source>
        <strain evidence="1 3">DSM 22686</strain>
    </source>
</reference>
<dbReference type="EMBL" id="QKZU01000006">
    <property type="protein sequence ID" value="PZX57627.1"/>
    <property type="molecule type" value="Genomic_DNA"/>
</dbReference>
<evidence type="ECO:0000313" key="2">
    <source>
        <dbReference type="EMBL" id="TXD78899.1"/>
    </source>
</evidence>
<dbReference type="Proteomes" id="UP000321927">
    <property type="component" value="Unassembled WGS sequence"/>
</dbReference>